<dbReference type="AlphaFoldDB" id="A0A0L9VS87"/>
<evidence type="ECO:0000256" key="1">
    <source>
        <dbReference type="SAM" id="MobiDB-lite"/>
    </source>
</evidence>
<dbReference type="Gramene" id="KOM57609">
    <property type="protein sequence ID" value="KOM57609"/>
    <property type="gene ID" value="LR48_Vigan11g064200"/>
</dbReference>
<protein>
    <submittedName>
        <fullName evidence="2">Uncharacterized protein</fullName>
    </submittedName>
</protein>
<name>A0A0L9VS87_PHAAN</name>
<accession>A0A0L9VS87</accession>
<proteinExistence type="predicted"/>
<gene>
    <name evidence="2" type="ORF">LR48_Vigan11g064200</name>
</gene>
<sequence length="154" mass="17679">MQFKESRLTPEWQVKRIAAQQRQKLNDTPHVLLRGGYALLEKKIRKRRAEELGLESLNLAPPPARNELWKAARTKSNGQFTSQAEAFGSYRRAEAFGSYRRAEAFGNYLTWVVTEGQKPSCMQGTIRTRSTKVSEPLLAGLDNSRRKRRNKTSR</sequence>
<dbReference type="Proteomes" id="UP000053144">
    <property type="component" value="Chromosome 11"/>
</dbReference>
<reference evidence="3" key="1">
    <citation type="journal article" date="2015" name="Proc. Natl. Acad. Sci. U.S.A.">
        <title>Genome sequencing of adzuki bean (Vigna angularis) provides insight into high starch and low fat accumulation and domestication.</title>
        <authorList>
            <person name="Yang K."/>
            <person name="Tian Z."/>
            <person name="Chen C."/>
            <person name="Luo L."/>
            <person name="Zhao B."/>
            <person name="Wang Z."/>
            <person name="Yu L."/>
            <person name="Li Y."/>
            <person name="Sun Y."/>
            <person name="Li W."/>
            <person name="Chen Y."/>
            <person name="Li Y."/>
            <person name="Zhang Y."/>
            <person name="Ai D."/>
            <person name="Zhao J."/>
            <person name="Shang C."/>
            <person name="Ma Y."/>
            <person name="Wu B."/>
            <person name="Wang M."/>
            <person name="Gao L."/>
            <person name="Sun D."/>
            <person name="Zhang P."/>
            <person name="Guo F."/>
            <person name="Wang W."/>
            <person name="Li Y."/>
            <person name="Wang J."/>
            <person name="Varshney R.K."/>
            <person name="Wang J."/>
            <person name="Ling H.Q."/>
            <person name="Wan P."/>
        </authorList>
    </citation>
    <scope>NUCLEOTIDE SEQUENCE</scope>
    <source>
        <strain evidence="3">cv. Jingnong 6</strain>
    </source>
</reference>
<evidence type="ECO:0000313" key="3">
    <source>
        <dbReference type="Proteomes" id="UP000053144"/>
    </source>
</evidence>
<feature type="region of interest" description="Disordered" evidence="1">
    <location>
        <begin position="125"/>
        <end position="154"/>
    </location>
</feature>
<dbReference type="EMBL" id="CM003381">
    <property type="protein sequence ID" value="KOM57609.1"/>
    <property type="molecule type" value="Genomic_DNA"/>
</dbReference>
<organism evidence="2 3">
    <name type="scientific">Phaseolus angularis</name>
    <name type="common">Azuki bean</name>
    <name type="synonym">Vigna angularis</name>
    <dbReference type="NCBI Taxonomy" id="3914"/>
    <lineage>
        <taxon>Eukaryota</taxon>
        <taxon>Viridiplantae</taxon>
        <taxon>Streptophyta</taxon>
        <taxon>Embryophyta</taxon>
        <taxon>Tracheophyta</taxon>
        <taxon>Spermatophyta</taxon>
        <taxon>Magnoliopsida</taxon>
        <taxon>eudicotyledons</taxon>
        <taxon>Gunneridae</taxon>
        <taxon>Pentapetalae</taxon>
        <taxon>rosids</taxon>
        <taxon>fabids</taxon>
        <taxon>Fabales</taxon>
        <taxon>Fabaceae</taxon>
        <taxon>Papilionoideae</taxon>
        <taxon>50 kb inversion clade</taxon>
        <taxon>NPAAA clade</taxon>
        <taxon>indigoferoid/millettioid clade</taxon>
        <taxon>Phaseoleae</taxon>
        <taxon>Vigna</taxon>
    </lineage>
</organism>
<evidence type="ECO:0000313" key="2">
    <source>
        <dbReference type="EMBL" id="KOM57609.1"/>
    </source>
</evidence>
<feature type="compositionally biased region" description="Basic residues" evidence="1">
    <location>
        <begin position="145"/>
        <end position="154"/>
    </location>
</feature>